<reference evidence="1 2" key="1">
    <citation type="submission" date="2017-01" db="EMBL/GenBank/DDBJ databases">
        <authorList>
            <person name="Mah S.A."/>
            <person name="Swanson W.J."/>
            <person name="Moy G.W."/>
            <person name="Vacquier V.D."/>
        </authorList>
    </citation>
    <scope>NUCLEOTIDE SEQUENCE [LARGE SCALE GENOMIC DNA]</scope>
    <source>
        <strain evidence="1 2">GSMNP</strain>
    </source>
</reference>
<comment type="caution">
    <text evidence="1">The sequence shown here is derived from an EMBL/GenBank/DDBJ whole genome shotgun (WGS) entry which is preliminary data.</text>
</comment>
<dbReference type="PANTHER" id="PTHR22504:SF0">
    <property type="entry name" value="REPRESSOR OF RNA POLYMERASE III TRANSCRIPTION MAF1 HOMOLOG"/>
    <property type="match status" value="1"/>
</dbReference>
<proteinExistence type="predicted"/>
<accession>A0A1R1XG85</accession>
<dbReference type="AlphaFoldDB" id="A0A1R1XG85"/>
<dbReference type="OrthoDB" id="277029at2759"/>
<gene>
    <name evidence="1" type="ORF">AYI70_g8393</name>
</gene>
<dbReference type="GO" id="GO:0005634">
    <property type="term" value="C:nucleus"/>
    <property type="evidence" value="ECO:0007669"/>
    <property type="project" value="TreeGrafter"/>
</dbReference>
<dbReference type="InterPro" id="IPR038564">
    <property type="entry name" value="Maf1_sf"/>
</dbReference>
<evidence type="ECO:0000313" key="1">
    <source>
        <dbReference type="EMBL" id="OMJ13616.1"/>
    </source>
</evidence>
<dbReference type="STRING" id="133412.A0A1R1XG85"/>
<dbReference type="PANTHER" id="PTHR22504">
    <property type="entry name" value="REPRESSOR OF RNA POLYMERASE III TRANSCRIPTION MAF1"/>
    <property type="match status" value="1"/>
</dbReference>
<keyword evidence="2" id="KW-1185">Reference proteome</keyword>
<dbReference type="Gene3D" id="3.40.1000.50">
    <property type="entry name" value="Repressor of RNA polymerase III transcription Maf1"/>
    <property type="match status" value="1"/>
</dbReference>
<dbReference type="Proteomes" id="UP000187283">
    <property type="component" value="Unassembled WGS sequence"/>
</dbReference>
<name>A0A1R1XG85_9FUNG</name>
<protein>
    <submittedName>
        <fullName evidence="1">Repressor of RNA polymerase III transcription maf1</fullName>
    </submittedName>
</protein>
<dbReference type="InterPro" id="IPR015257">
    <property type="entry name" value="Maf1"/>
</dbReference>
<dbReference type="GO" id="GO:0000994">
    <property type="term" value="F:RNA polymerase III core binding"/>
    <property type="evidence" value="ECO:0007669"/>
    <property type="project" value="TreeGrafter"/>
</dbReference>
<organism evidence="1 2">
    <name type="scientific">Smittium culicis</name>
    <dbReference type="NCBI Taxonomy" id="133412"/>
    <lineage>
        <taxon>Eukaryota</taxon>
        <taxon>Fungi</taxon>
        <taxon>Fungi incertae sedis</taxon>
        <taxon>Zoopagomycota</taxon>
        <taxon>Kickxellomycotina</taxon>
        <taxon>Harpellomycetes</taxon>
        <taxon>Harpellales</taxon>
        <taxon>Legeriomycetaceae</taxon>
        <taxon>Smittium</taxon>
    </lineage>
</organism>
<dbReference type="EMBL" id="LSSN01003418">
    <property type="protein sequence ID" value="OMJ13616.1"/>
    <property type="molecule type" value="Genomic_DNA"/>
</dbReference>
<sequence>MKFLQTPELDSLNELLNFETPSGLYINGRLEVYSCKAAGVDKKLYRYLESKYSEDVFEAKSLSPEQSYINTVYSPFGPLSELSSRKILFYLIATLNASFSDYDFRNLMADNFIRHNSISSVINTINTTLFNLGGSSYLQQNVLWEEIDNAITLEDCQIFAYNPDSESDPYGDEFPVCSSESVNHTGSAAPSVFSVTPSEFDTSNDVFISEFEPAQKYPLS</sequence>
<evidence type="ECO:0000313" key="2">
    <source>
        <dbReference type="Proteomes" id="UP000187283"/>
    </source>
</evidence>
<dbReference type="Pfam" id="PF09174">
    <property type="entry name" value="Maf1"/>
    <property type="match status" value="1"/>
</dbReference>
<dbReference type="GO" id="GO:0016480">
    <property type="term" value="P:negative regulation of transcription by RNA polymerase III"/>
    <property type="evidence" value="ECO:0007669"/>
    <property type="project" value="InterPro"/>
</dbReference>